<dbReference type="InterPro" id="IPR036971">
    <property type="entry name" value="PDEase_catalytic_dom_sf"/>
</dbReference>
<feature type="compositionally biased region" description="Basic and acidic residues" evidence="6">
    <location>
        <begin position="77"/>
        <end position="87"/>
    </location>
</feature>
<dbReference type="InterPro" id="IPR023088">
    <property type="entry name" value="PDEase"/>
</dbReference>
<dbReference type="PROSITE" id="PS51845">
    <property type="entry name" value="PDEASE_I_2"/>
    <property type="match status" value="1"/>
</dbReference>
<dbReference type="PRINTS" id="PR00387">
    <property type="entry name" value="PDIESTERASE1"/>
</dbReference>
<evidence type="ECO:0000256" key="4">
    <source>
        <dbReference type="PIRSR" id="PIRSR623088-3"/>
    </source>
</evidence>
<dbReference type="Pfam" id="PF00233">
    <property type="entry name" value="PDEase_I"/>
    <property type="match status" value="1"/>
</dbReference>
<dbReference type="GO" id="GO:0046872">
    <property type="term" value="F:metal ion binding"/>
    <property type="evidence" value="ECO:0007669"/>
    <property type="project" value="UniProtKB-KW"/>
</dbReference>
<dbReference type="OrthoDB" id="295473at2759"/>
<feature type="region of interest" description="Disordered" evidence="6">
    <location>
        <begin position="66"/>
        <end position="116"/>
    </location>
</feature>
<feature type="compositionally biased region" description="Low complexity" evidence="6">
    <location>
        <begin position="151"/>
        <end position="162"/>
    </location>
</feature>
<feature type="binding site" evidence="4">
    <location>
        <position position="357"/>
    </location>
    <ligand>
        <name>Zn(2+)</name>
        <dbReference type="ChEBI" id="CHEBI:29105"/>
        <label>1</label>
    </ligand>
</feature>
<dbReference type="GO" id="GO:0007165">
    <property type="term" value="P:signal transduction"/>
    <property type="evidence" value="ECO:0007669"/>
    <property type="project" value="InterPro"/>
</dbReference>
<keyword evidence="2 5" id="KW-0378">Hydrolase</keyword>
<evidence type="ECO:0000313" key="8">
    <source>
        <dbReference type="EMBL" id="ETO01768.1"/>
    </source>
</evidence>
<sequence length="460" mass="52533">MYMKNKLLKKKKKKGCGVETETYFEIEPNIFFDNGDSIAVSVGIQLLDERLKDRVSKRIGQKKVHFPRLSKASSVSHQREERGGQRYEEEEEEEEEEEKKVHDDDGDADDDNDSDTDLINELSAYKAVAVVGVSNHSVINPRLATTVSMSSSSTLTTLPPQDTDTERGFSQDWEPSLTGATQKRNTIRSVLLRGGSVASNYSASSSTVLTVGSPVMVIMQPVDPNKRLEMAYQQKSLLQYNAMSDVMVKYQTKMNEWEFDAFEFMDDPGTHGLGLVLMAYHITRHTGLLELCEIEPEKFWKFSEHIQKGYLNNPYHNKYHACDVLVSTYYYLRTRFMKSHMTVWDEFAAYVAAMAHDVGHDGYNNAFHLATASNLALLYGDTSLLENYHVSETFRILSLPDCNWMQSHPLSIRRYLGILIRQIIFATDMKHHGTNMANLNEVVKVLKFSLFSLFIFIYLM</sequence>
<keyword evidence="9" id="KW-1185">Reference proteome</keyword>
<dbReference type="InterPro" id="IPR023174">
    <property type="entry name" value="PDEase_CS"/>
</dbReference>
<organism evidence="8 9">
    <name type="scientific">Reticulomyxa filosa</name>
    <dbReference type="NCBI Taxonomy" id="46433"/>
    <lineage>
        <taxon>Eukaryota</taxon>
        <taxon>Sar</taxon>
        <taxon>Rhizaria</taxon>
        <taxon>Retaria</taxon>
        <taxon>Foraminifera</taxon>
        <taxon>Monothalamids</taxon>
        <taxon>Reticulomyxidae</taxon>
        <taxon>Reticulomyxa</taxon>
    </lineage>
</organism>
<accession>X6LII3</accession>
<dbReference type="GO" id="GO:0004114">
    <property type="term" value="F:3',5'-cyclic-nucleotide phosphodiesterase activity"/>
    <property type="evidence" value="ECO:0007669"/>
    <property type="project" value="InterPro"/>
</dbReference>
<dbReference type="EMBL" id="ASPP01037464">
    <property type="protein sequence ID" value="ETO01768.1"/>
    <property type="molecule type" value="Genomic_DNA"/>
</dbReference>
<evidence type="ECO:0000256" key="6">
    <source>
        <dbReference type="SAM" id="MobiDB-lite"/>
    </source>
</evidence>
<dbReference type="Gene3D" id="1.10.1300.10">
    <property type="entry name" value="3'5'-cyclic nucleotide phosphodiesterase, catalytic domain"/>
    <property type="match status" value="1"/>
</dbReference>
<dbReference type="PROSITE" id="PS00126">
    <property type="entry name" value="PDEASE_I_1"/>
    <property type="match status" value="1"/>
</dbReference>
<evidence type="ECO:0000313" key="9">
    <source>
        <dbReference type="Proteomes" id="UP000023152"/>
    </source>
</evidence>
<feature type="binding site" evidence="4">
    <location>
        <position position="320"/>
    </location>
    <ligand>
        <name>Zn(2+)</name>
        <dbReference type="ChEBI" id="CHEBI:29105"/>
        <label>1</label>
    </ligand>
</feature>
<dbReference type="InterPro" id="IPR002073">
    <property type="entry name" value="PDEase_catalytic_dom"/>
</dbReference>
<reference evidence="8 9" key="1">
    <citation type="journal article" date="2013" name="Curr. Biol.">
        <title>The Genome of the Foraminiferan Reticulomyxa filosa.</title>
        <authorList>
            <person name="Glockner G."/>
            <person name="Hulsmann N."/>
            <person name="Schleicher M."/>
            <person name="Noegel A.A."/>
            <person name="Eichinger L."/>
            <person name="Gallinger C."/>
            <person name="Pawlowski J."/>
            <person name="Sierra R."/>
            <person name="Euteneuer U."/>
            <person name="Pillet L."/>
            <person name="Moustafa A."/>
            <person name="Platzer M."/>
            <person name="Groth M."/>
            <person name="Szafranski K."/>
            <person name="Schliwa M."/>
        </authorList>
    </citation>
    <scope>NUCLEOTIDE SEQUENCE [LARGE SCALE GENOMIC DNA]</scope>
</reference>
<feature type="compositionally biased region" description="Acidic residues" evidence="6">
    <location>
        <begin position="88"/>
        <end position="97"/>
    </location>
</feature>
<gene>
    <name evidence="8" type="ORF">RFI_35671</name>
</gene>
<protein>
    <recommendedName>
        <fullName evidence="5">Phosphodiesterase</fullName>
        <ecNumber evidence="5">3.1.4.-</ecNumber>
    </recommendedName>
</protein>
<proteinExistence type="inferred from homology"/>
<name>X6LII3_RETFI</name>
<comment type="similarity">
    <text evidence="5">Belongs to the cyclic nucleotide phosphodiesterase family.</text>
</comment>
<keyword evidence="1 4" id="KW-0479">Metal-binding</keyword>
<dbReference type="InterPro" id="IPR003607">
    <property type="entry name" value="HD/PDEase_dom"/>
</dbReference>
<dbReference type="Proteomes" id="UP000023152">
    <property type="component" value="Unassembled WGS sequence"/>
</dbReference>
<comment type="caution">
    <text evidence="8">The sequence shown here is derived from an EMBL/GenBank/DDBJ whole genome shotgun (WGS) entry which is preliminary data.</text>
</comment>
<dbReference type="EC" id="3.1.4.-" evidence="5"/>
<evidence type="ECO:0000256" key="3">
    <source>
        <dbReference type="PIRSR" id="PIRSR623088-1"/>
    </source>
</evidence>
<evidence type="ECO:0000256" key="5">
    <source>
        <dbReference type="RuleBase" id="RU363067"/>
    </source>
</evidence>
<feature type="domain" description="PDEase" evidence="7">
    <location>
        <begin position="225"/>
        <end position="460"/>
    </location>
</feature>
<dbReference type="AlphaFoldDB" id="X6LII3"/>
<feature type="compositionally biased region" description="Acidic residues" evidence="6">
    <location>
        <begin position="104"/>
        <end position="116"/>
    </location>
</feature>
<feature type="binding site" evidence="4">
    <location>
        <position position="357"/>
    </location>
    <ligand>
        <name>Zn(2+)</name>
        <dbReference type="ChEBI" id="CHEBI:29105"/>
        <label>2</label>
    </ligand>
</feature>
<feature type="region of interest" description="Disordered" evidence="6">
    <location>
        <begin position="151"/>
        <end position="180"/>
    </location>
</feature>
<comment type="cofactor">
    <cofactor evidence="5">
        <name>a divalent metal cation</name>
        <dbReference type="ChEBI" id="CHEBI:60240"/>
    </cofactor>
    <text evidence="5">Binds 2 divalent metal cations per subunit. Site 1 may preferentially bind zinc ions, while site 2 has a preference for magnesium and/or manganese ions.</text>
</comment>
<evidence type="ECO:0000256" key="1">
    <source>
        <dbReference type="ARBA" id="ARBA00022723"/>
    </source>
</evidence>
<dbReference type="PANTHER" id="PTHR11347">
    <property type="entry name" value="CYCLIC NUCLEOTIDE PHOSPHODIESTERASE"/>
    <property type="match status" value="1"/>
</dbReference>
<evidence type="ECO:0000259" key="7">
    <source>
        <dbReference type="PROSITE" id="PS51845"/>
    </source>
</evidence>
<feature type="active site" description="Proton donor" evidence="3">
    <location>
        <position position="316"/>
    </location>
</feature>
<dbReference type="SUPFAM" id="SSF109604">
    <property type="entry name" value="HD-domain/PDEase-like"/>
    <property type="match status" value="1"/>
</dbReference>
<dbReference type="CDD" id="cd00077">
    <property type="entry name" value="HDc"/>
    <property type="match status" value="1"/>
</dbReference>
<feature type="binding site" evidence="4">
    <location>
        <position position="356"/>
    </location>
    <ligand>
        <name>Zn(2+)</name>
        <dbReference type="ChEBI" id="CHEBI:29105"/>
        <label>1</label>
    </ligand>
</feature>
<evidence type="ECO:0000256" key="2">
    <source>
        <dbReference type="ARBA" id="ARBA00022801"/>
    </source>
</evidence>